<feature type="transmembrane region" description="Helical" evidence="1">
    <location>
        <begin position="173"/>
        <end position="193"/>
    </location>
</feature>
<gene>
    <name evidence="2" type="ORF">NCTC12119_00169</name>
</gene>
<keyword evidence="1" id="KW-0812">Transmembrane</keyword>
<name>A0A381C1I8_9ENTR</name>
<keyword evidence="1" id="KW-1133">Transmembrane helix</keyword>
<evidence type="ECO:0008006" key="4">
    <source>
        <dbReference type="Google" id="ProtNLM"/>
    </source>
</evidence>
<feature type="transmembrane region" description="Helical" evidence="1">
    <location>
        <begin position="347"/>
        <end position="377"/>
    </location>
</feature>
<evidence type="ECO:0000256" key="1">
    <source>
        <dbReference type="SAM" id="Phobius"/>
    </source>
</evidence>
<sequence length="401" mass="46322">MITLLYSLMFVISIYMPVIRFSGMPFLLSDLILGVVFLFSLFKLTQHKEIQIPPFLLMTPFLFGFMLILIRSIYGSFELKDLIIPIIHLKMFLFVFSSFTLWTSINKKVVFKVVYYSILVQLCVATLQKLGMQGFATGFFYNIAVNNAMSNVYYGGDVAHIISTHLNVTFRPIGFIGSPTILATYFVIIFHLFDLCSPGVRFKSLVYYSLLLCFSKITLIGFFVSNNIVLPIINYNFKKIFISLMSSFIIIAAFLIFISYNERMNDYFMLFINGDDYGVTHRISVIDFMSGLNITQIFFGVGGSTSFIFDSGFLLTIYRFGIVYLLIVYMTYFMVLKKFSYNKSHVFLLIMFILTDLTIGSFHNQMFFYLIAFSILYSKYMYEMSSIPSKTVREKNVSQIN</sequence>
<feature type="transmembrane region" description="Helical" evidence="1">
    <location>
        <begin position="109"/>
        <end position="127"/>
    </location>
</feature>
<feature type="transmembrane region" description="Helical" evidence="1">
    <location>
        <begin position="82"/>
        <end position="102"/>
    </location>
</feature>
<accession>A0A381C1I8</accession>
<organism evidence="2 3">
    <name type="scientific">Buttiauxella agrestis</name>
    <dbReference type="NCBI Taxonomy" id="82977"/>
    <lineage>
        <taxon>Bacteria</taxon>
        <taxon>Pseudomonadati</taxon>
        <taxon>Pseudomonadota</taxon>
        <taxon>Gammaproteobacteria</taxon>
        <taxon>Enterobacterales</taxon>
        <taxon>Enterobacteriaceae</taxon>
        <taxon>Buttiauxella</taxon>
    </lineage>
</organism>
<dbReference type="Proteomes" id="UP000255528">
    <property type="component" value="Unassembled WGS sequence"/>
</dbReference>
<evidence type="ECO:0000313" key="2">
    <source>
        <dbReference type="EMBL" id="SUW61770.1"/>
    </source>
</evidence>
<proteinExistence type="predicted"/>
<dbReference type="AlphaFoldDB" id="A0A381C1I8"/>
<dbReference type="EMBL" id="UIGI01000001">
    <property type="protein sequence ID" value="SUW61770.1"/>
    <property type="molecule type" value="Genomic_DNA"/>
</dbReference>
<keyword evidence="1" id="KW-0472">Membrane</keyword>
<reference evidence="2 3" key="1">
    <citation type="submission" date="2018-06" db="EMBL/GenBank/DDBJ databases">
        <authorList>
            <consortium name="Pathogen Informatics"/>
            <person name="Doyle S."/>
        </authorList>
    </citation>
    <scope>NUCLEOTIDE SEQUENCE [LARGE SCALE GENOMIC DNA]</scope>
    <source>
        <strain evidence="2 3">NCTC12119</strain>
    </source>
</reference>
<feature type="transmembrane region" description="Helical" evidence="1">
    <location>
        <begin position="240"/>
        <end position="260"/>
    </location>
</feature>
<feature type="transmembrane region" description="Helical" evidence="1">
    <location>
        <begin position="205"/>
        <end position="228"/>
    </location>
</feature>
<protein>
    <recommendedName>
        <fullName evidence="4">Lipid A core - O-antigen ligase and related enzymes</fullName>
    </recommendedName>
</protein>
<evidence type="ECO:0000313" key="3">
    <source>
        <dbReference type="Proteomes" id="UP000255528"/>
    </source>
</evidence>
<feature type="transmembrane region" description="Helical" evidence="1">
    <location>
        <begin position="54"/>
        <end position="76"/>
    </location>
</feature>
<feature type="transmembrane region" description="Helical" evidence="1">
    <location>
        <begin position="315"/>
        <end position="335"/>
    </location>
</feature>
<feature type="transmembrane region" description="Helical" evidence="1">
    <location>
        <begin position="20"/>
        <end position="42"/>
    </location>
</feature>